<feature type="compositionally biased region" description="Polar residues" evidence="4">
    <location>
        <begin position="86"/>
        <end position="95"/>
    </location>
</feature>
<feature type="repeat" description="ANK" evidence="3">
    <location>
        <begin position="1800"/>
        <end position="1832"/>
    </location>
</feature>
<feature type="repeat" description="ANK" evidence="3">
    <location>
        <begin position="1424"/>
        <end position="1456"/>
    </location>
</feature>
<evidence type="ECO:0000256" key="4">
    <source>
        <dbReference type="SAM" id="MobiDB-lite"/>
    </source>
</evidence>
<dbReference type="EMBL" id="MU853803">
    <property type="protein sequence ID" value="KAK3939908.1"/>
    <property type="molecule type" value="Genomic_DNA"/>
</dbReference>
<evidence type="ECO:0000313" key="6">
    <source>
        <dbReference type="EMBL" id="KAK3939908.1"/>
    </source>
</evidence>
<dbReference type="PROSITE" id="PS50297">
    <property type="entry name" value="ANK_REP_REGION"/>
    <property type="match status" value="18"/>
</dbReference>
<feature type="repeat" description="ANK" evidence="3">
    <location>
        <begin position="1663"/>
        <end position="1695"/>
    </location>
</feature>
<feature type="repeat" description="ANK" evidence="3">
    <location>
        <begin position="1595"/>
        <end position="1627"/>
    </location>
</feature>
<feature type="repeat" description="ANK" evidence="3">
    <location>
        <begin position="1561"/>
        <end position="1593"/>
    </location>
</feature>
<evidence type="ECO:0000313" key="7">
    <source>
        <dbReference type="Proteomes" id="UP001303473"/>
    </source>
</evidence>
<feature type="repeat" description="ANK" evidence="3">
    <location>
        <begin position="1834"/>
        <end position="1866"/>
    </location>
</feature>
<dbReference type="GO" id="GO:0009116">
    <property type="term" value="P:nucleoside metabolic process"/>
    <property type="evidence" value="ECO:0007669"/>
    <property type="project" value="InterPro"/>
</dbReference>
<evidence type="ECO:0000256" key="1">
    <source>
        <dbReference type="ARBA" id="ARBA00022737"/>
    </source>
</evidence>
<name>A0AAN6N8W6_9PEZI</name>
<feature type="region of interest" description="Disordered" evidence="4">
    <location>
        <begin position="500"/>
        <end position="531"/>
    </location>
</feature>
<feature type="domain" description="NACHT" evidence="5">
    <location>
        <begin position="837"/>
        <end position="980"/>
    </location>
</feature>
<dbReference type="SMART" id="SM00248">
    <property type="entry name" value="ANK"/>
    <property type="match status" value="19"/>
</dbReference>
<keyword evidence="2 3" id="KW-0040">ANK repeat</keyword>
<dbReference type="Gene3D" id="1.25.40.20">
    <property type="entry name" value="Ankyrin repeat-containing domain"/>
    <property type="match status" value="7"/>
</dbReference>
<dbReference type="InterPro" id="IPR035994">
    <property type="entry name" value="Nucleoside_phosphorylase_sf"/>
</dbReference>
<dbReference type="SUPFAM" id="SSF53167">
    <property type="entry name" value="Purine and uridine phosphorylases"/>
    <property type="match status" value="1"/>
</dbReference>
<dbReference type="PRINTS" id="PR01415">
    <property type="entry name" value="ANKYRIN"/>
</dbReference>
<dbReference type="Pfam" id="PF24809">
    <property type="entry name" value="DUF7708"/>
    <property type="match status" value="1"/>
</dbReference>
<feature type="repeat" description="ANK" evidence="3">
    <location>
        <begin position="1765"/>
        <end position="1797"/>
    </location>
</feature>
<dbReference type="InterPro" id="IPR054471">
    <property type="entry name" value="GPIID_WHD"/>
</dbReference>
<dbReference type="PANTHER" id="PTHR24123">
    <property type="entry name" value="ANKYRIN REPEAT-CONTAINING"/>
    <property type="match status" value="1"/>
</dbReference>
<keyword evidence="7" id="KW-1185">Reference proteome</keyword>
<feature type="repeat" description="ANK" evidence="3">
    <location>
        <begin position="1731"/>
        <end position="1763"/>
    </location>
</feature>
<dbReference type="PROSITE" id="PS50088">
    <property type="entry name" value="ANK_REPEAT"/>
    <property type="match status" value="18"/>
</dbReference>
<feature type="region of interest" description="Disordered" evidence="4">
    <location>
        <begin position="71"/>
        <end position="119"/>
    </location>
</feature>
<dbReference type="InterPro" id="IPR036770">
    <property type="entry name" value="Ankyrin_rpt-contain_sf"/>
</dbReference>
<dbReference type="Pfam" id="PF24883">
    <property type="entry name" value="NPHP3_N"/>
    <property type="match status" value="1"/>
</dbReference>
<feature type="compositionally biased region" description="Low complexity" evidence="4">
    <location>
        <begin position="104"/>
        <end position="119"/>
    </location>
</feature>
<feature type="repeat" description="ANK" evidence="3">
    <location>
        <begin position="1629"/>
        <end position="1661"/>
    </location>
</feature>
<protein>
    <recommendedName>
        <fullName evidence="5">NACHT domain-containing protein</fullName>
    </recommendedName>
</protein>
<dbReference type="InterPro" id="IPR007111">
    <property type="entry name" value="NACHT_NTPase"/>
</dbReference>
<evidence type="ECO:0000256" key="3">
    <source>
        <dbReference type="PROSITE-ProRule" id="PRU00023"/>
    </source>
</evidence>
<dbReference type="InterPro" id="IPR056884">
    <property type="entry name" value="NPHP3-like_N"/>
</dbReference>
<dbReference type="SUPFAM" id="SSF48403">
    <property type="entry name" value="Ankyrin repeat"/>
    <property type="match status" value="2"/>
</dbReference>
<keyword evidence="1" id="KW-0677">Repeat</keyword>
<feature type="repeat" description="ANK" evidence="3">
    <location>
        <begin position="1904"/>
        <end position="1936"/>
    </location>
</feature>
<evidence type="ECO:0000259" key="5">
    <source>
        <dbReference type="PROSITE" id="PS50837"/>
    </source>
</evidence>
<feature type="repeat" description="ANK" evidence="3">
    <location>
        <begin position="1974"/>
        <end position="2006"/>
    </location>
</feature>
<gene>
    <name evidence="6" type="ORF">QBC46DRAFT_408737</name>
</gene>
<feature type="repeat" description="ANK" evidence="3">
    <location>
        <begin position="1526"/>
        <end position="1558"/>
    </location>
</feature>
<dbReference type="InterPro" id="IPR056125">
    <property type="entry name" value="DUF7708"/>
</dbReference>
<dbReference type="PANTHER" id="PTHR24123:SF33">
    <property type="entry name" value="PROTEIN HOS4"/>
    <property type="match status" value="1"/>
</dbReference>
<feature type="repeat" description="ANK" evidence="3">
    <location>
        <begin position="2010"/>
        <end position="2037"/>
    </location>
</feature>
<comment type="caution">
    <text evidence="6">The sequence shown here is derived from an EMBL/GenBank/DDBJ whole genome shotgun (WGS) entry which is preliminary data.</text>
</comment>
<organism evidence="6 7">
    <name type="scientific">Diplogelasinospora grovesii</name>
    <dbReference type="NCBI Taxonomy" id="303347"/>
    <lineage>
        <taxon>Eukaryota</taxon>
        <taxon>Fungi</taxon>
        <taxon>Dikarya</taxon>
        <taxon>Ascomycota</taxon>
        <taxon>Pezizomycotina</taxon>
        <taxon>Sordariomycetes</taxon>
        <taxon>Sordariomycetidae</taxon>
        <taxon>Sordariales</taxon>
        <taxon>Diplogelasinosporaceae</taxon>
        <taxon>Diplogelasinospora</taxon>
    </lineage>
</organism>
<feature type="repeat" description="ANK" evidence="3">
    <location>
        <begin position="1938"/>
        <end position="1970"/>
    </location>
</feature>
<dbReference type="InterPro" id="IPR051165">
    <property type="entry name" value="Multifunctional_ANK_Repeat"/>
</dbReference>
<accession>A0AAN6N8W6</accession>
<feature type="compositionally biased region" description="Polar residues" evidence="4">
    <location>
        <begin position="504"/>
        <end position="531"/>
    </location>
</feature>
<proteinExistence type="predicted"/>
<feature type="repeat" description="ANK" evidence="3">
    <location>
        <begin position="1492"/>
        <end position="1524"/>
    </location>
</feature>
<sequence length="2037" mass="218888">MPRPAPARSIGAATVLVRDWRPSEPAAAFSSHSAQPLSRRLLTTAVAIASRLPAKCPYRGYMRKRTEEVAKRAAEERISQKIPKSPGSTAQTQAQPVEPRAEDTPGTESTAGTASSTSLTTIVKKGNAPAPVAIPLSLAPPSTTVPMATDARPSRRRDFQIAIICALPLEYDAASLLVDEFWDQDGKQYGRTSGDMNTYRNGRIGMHDVVLMLLPNMGKAAVAGSTASLRTSYPSLKLAFLVGVCGGVPSLSTHEALLGDVVIGEAMVQYDFGKQYPSGFIPKEMVEGDLGAPNKDIGSLIAYFKTEPGREDLRRDTAIHLKALQDVAVNKRYQCDYQYPGFAEDKLFAATYLHRHRGPQSCDLCCGEIEMFCDKAARASCAELGCDEGQLVHRQRLERKRDMEQEEVQGPKIYIGRIASGDIVMKSGEHRDRIAKQHNVIAFEMEGAGIRNEVPCIVVKGICDYADSHKNKAWQPFAAATAAAVVKAMLGRYTFADDPEPAVRNTNFGQQDRSLTNPKETHLGVSQSPSPSALVRVNAGQTLQDAIFDFQSVLTNNQRRELQNIKTVPHADAVLVFTAELDSQNRNRKGRSIASRLHSVLQSVRDFSAVVETFVSSHPGIAALLWGSVKLTMLVAFKFVSYYEALSELFMNLGGLCPRLAEYRILSPTSARLQKALCNFYASIVRCCKHVVGAVQGWRRHLFSSLWESFEQEFKPDADDIRRQSVDVKEELSLAKARADHQDQQLQSGGQKEGSDRRRKLRSLFSRTDDELGKPGAWQVERDERRARERRQQLLESLSAHDYLTPLKQSRRKRHNSTAQWLFQTPEFDQWINGASSLLWCSGKIGSGKTILTASVIDKILTEKRGSDVFVSFFFVRFDDHQSLKAEVILKSIIRQALNQSDLSEEMEASLEQAQLDLSSGFKELLKLLQKIVAALTTLYIVIDGLDECEKPDRDELLEALSSLTTVASNTRLFLASRDNVSREIKKRFPALKRLSMSCPSAQSDIATYVESAVQDKLESEDLVVGDPSLIEEIKQTLTEGADGMFLWVAFQIDELCSQHCDDDIRQAIKNLPKDLTETFNRAVGRIVSRGHAKVAQKTFPWVAAANEPLSLDELREAIFIEIGQQYSKPERLPNDIYHISSWCENLVHVDEEQKIVQFAHHTVRQFFLEKSSEPRFDKFHFKLEDADHYIGEICVTYLNFNDFKTTLARRPQPLPPIPPTAIARVALTHGWKLTAPIPMIGKFGSGTRENSTVVDVVGTLASFKRDDARTAKEKLQLGHPFLRFASRNWISHTTRFQMGTSITWDSWEKMIVHGHDLAQNPWGSRPFSANNSLVLEWSHKVRHYALIRLISLSGGLSNIDRSRMMQSSASEGDITLLNILLKGGKPGGEVDQFCQAAARGGHLDVVERLLAAGAEVNAAAGFRDRTALQAAAEGGHLDVVERLLAAGAEVNAAAGFRDRTALQAAAEGGHLDVVKRLLAAGAEVNAAGSNGGRTALQAAAEGGHLDVVERLLAAGAEVNAAGSNGGRTALQAAAEGGHLDVFERLLAAGAEVNATGAYYRGRTALQAAAEGGHLDVVERLLAAGAKVNAIAAFEGRTALQAAAKSGHLDVVERLLAAGAEVNAAAAYRGRTALQAAAESGHLDVVERLLAAGAEVNAAIADGGRTALQAAAKGGHLDVVERLLAAGAKVNAIAAFEGRTALQAAAESGHLDVVERLLAAGAKVNAAIADGGLTALEAAAKGGYLDVVERLLAAGAEVNAIAAFEGRTALQAAAKGGHLDVVERLLAAGAKVNAAGAYYRSRTALQAAAESGHLDVVERLLAAGAEVNAAAGFKDRTALQAAAEGGHLDIVERLLAAGAEVNAAAADDYRGRTALQAAAEGGHLDVVERLLAAGAEVNAAGSNGGRTALQAAAEGGHLDVVERLLAAGAEVNAAGSNGGLTALQAAAKGGHLDVVERLLAAGAEVNAAASAYYRGRTALQVAAAFGHLDVVERLLAAGAEVNAAASAYDGGQTALQAAAAGGHLDVVERLQRAGAHK</sequence>
<dbReference type="Gene3D" id="3.40.50.1580">
    <property type="entry name" value="Nucleoside phosphorylase domain"/>
    <property type="match status" value="1"/>
</dbReference>
<dbReference type="Gene3D" id="3.40.50.300">
    <property type="entry name" value="P-loop containing nucleotide triphosphate hydrolases"/>
    <property type="match status" value="1"/>
</dbReference>
<dbReference type="Pfam" id="PF00023">
    <property type="entry name" value="Ank"/>
    <property type="match status" value="1"/>
</dbReference>
<dbReference type="Pfam" id="PF12796">
    <property type="entry name" value="Ank_2"/>
    <property type="match status" value="7"/>
</dbReference>
<dbReference type="GO" id="GO:0003824">
    <property type="term" value="F:catalytic activity"/>
    <property type="evidence" value="ECO:0007669"/>
    <property type="project" value="InterPro"/>
</dbReference>
<reference evidence="7" key="1">
    <citation type="journal article" date="2023" name="Mol. Phylogenet. Evol.">
        <title>Genome-scale phylogeny and comparative genomics of the fungal order Sordariales.</title>
        <authorList>
            <person name="Hensen N."/>
            <person name="Bonometti L."/>
            <person name="Westerberg I."/>
            <person name="Brannstrom I.O."/>
            <person name="Guillou S."/>
            <person name="Cros-Aarteil S."/>
            <person name="Calhoun S."/>
            <person name="Haridas S."/>
            <person name="Kuo A."/>
            <person name="Mondo S."/>
            <person name="Pangilinan J."/>
            <person name="Riley R."/>
            <person name="LaButti K."/>
            <person name="Andreopoulos B."/>
            <person name="Lipzen A."/>
            <person name="Chen C."/>
            <person name="Yan M."/>
            <person name="Daum C."/>
            <person name="Ng V."/>
            <person name="Clum A."/>
            <person name="Steindorff A."/>
            <person name="Ohm R.A."/>
            <person name="Martin F."/>
            <person name="Silar P."/>
            <person name="Natvig D.O."/>
            <person name="Lalanne C."/>
            <person name="Gautier V."/>
            <person name="Ament-Velasquez S.L."/>
            <person name="Kruys A."/>
            <person name="Hutchinson M.I."/>
            <person name="Powell A.J."/>
            <person name="Barry K."/>
            <person name="Miller A.N."/>
            <person name="Grigoriev I.V."/>
            <person name="Debuchy R."/>
            <person name="Gladieux P."/>
            <person name="Hiltunen Thoren M."/>
            <person name="Johannesson H."/>
        </authorList>
    </citation>
    <scope>NUCLEOTIDE SEQUENCE [LARGE SCALE GENOMIC DNA]</scope>
    <source>
        <strain evidence="7">CBS 340.73</strain>
    </source>
</reference>
<dbReference type="Pfam" id="PF13637">
    <property type="entry name" value="Ank_4"/>
    <property type="match status" value="1"/>
</dbReference>
<feature type="repeat" description="ANK" evidence="3">
    <location>
        <begin position="1697"/>
        <end position="1729"/>
    </location>
</feature>
<feature type="repeat" description="ANK" evidence="3">
    <location>
        <begin position="1458"/>
        <end position="1490"/>
    </location>
</feature>
<feature type="region of interest" description="Disordered" evidence="4">
    <location>
        <begin position="736"/>
        <end position="758"/>
    </location>
</feature>
<dbReference type="Pfam" id="PF22939">
    <property type="entry name" value="WHD_GPIID"/>
    <property type="match status" value="1"/>
</dbReference>
<dbReference type="PROSITE" id="PS50837">
    <property type="entry name" value="NACHT"/>
    <property type="match status" value="1"/>
</dbReference>
<feature type="repeat" description="ANK" evidence="3">
    <location>
        <begin position="1870"/>
        <end position="1902"/>
    </location>
</feature>
<dbReference type="InterPro" id="IPR027417">
    <property type="entry name" value="P-loop_NTPase"/>
</dbReference>
<dbReference type="InterPro" id="IPR002110">
    <property type="entry name" value="Ankyrin_rpt"/>
</dbReference>
<evidence type="ECO:0000256" key="2">
    <source>
        <dbReference type="ARBA" id="ARBA00023043"/>
    </source>
</evidence>
<dbReference type="Proteomes" id="UP001303473">
    <property type="component" value="Unassembled WGS sequence"/>
</dbReference>